<evidence type="ECO:0000256" key="5">
    <source>
        <dbReference type="SAM" id="MobiDB-lite"/>
    </source>
</evidence>
<evidence type="ECO:0000256" key="1">
    <source>
        <dbReference type="ARBA" id="ARBA00010923"/>
    </source>
</evidence>
<feature type="domain" description="Type I restriction modification DNA specificity" evidence="6">
    <location>
        <begin position="9"/>
        <end position="183"/>
    </location>
</feature>
<evidence type="ECO:0000256" key="2">
    <source>
        <dbReference type="ARBA" id="ARBA00022747"/>
    </source>
</evidence>
<sequence length="425" mass="48975">MNGKSLVPLSDLIEIEHGYAFSGQYFTETPTDHVLLTLGNFTKDRRISLQQRITYYDGPIPEKHLLQDGDLLIVLTDLKSDMPILGSAAILPSGSDKKILQNQRIGKVIPKSHDIDREFLCHLLNSHAVRTEIKTTAAGTTARHTSPGKILRIMVWLPKISEQRKIAALLSQWDRAILLQERLITAKNRKRQGLAQQLLSGKKRFPRFIRPEKTRAPTMDQTKASQTTREHRAPYPGAYPDDWEYPRIGEIAHQVTEKNRQGEAFPILSCTKHWGLVDSARYFGGRPIKKDLSTYKLIRRGVFVYATNHIEEGSIGYQDLHDQALVSPMYTAFRTCDRVYDQFLYLILKTERYRRIFAIKTNASVDRRGGLRWKEFTGIRIPLPSREEQQHISRVFTSLDREIHLLQQQLTALRRQKKGLMQKLL</sequence>
<dbReference type="InterPro" id="IPR000055">
    <property type="entry name" value="Restrct_endonuc_typeI_TRD"/>
</dbReference>
<keyword evidence="8" id="KW-0540">Nuclease</keyword>
<dbReference type="GO" id="GO:0009307">
    <property type="term" value="P:DNA restriction-modification system"/>
    <property type="evidence" value="ECO:0007669"/>
    <property type="project" value="UniProtKB-KW"/>
</dbReference>
<keyword evidence="3" id="KW-0238">DNA-binding</keyword>
<protein>
    <submittedName>
        <fullName evidence="8">Restriction endonuclease S subunit</fullName>
    </submittedName>
</protein>
<dbReference type="Gene3D" id="3.90.220.20">
    <property type="entry name" value="DNA methylase specificity domains"/>
    <property type="match status" value="2"/>
</dbReference>
<dbReference type="AlphaFoldDB" id="A0A450XVN4"/>
<dbReference type="Pfam" id="PF01420">
    <property type="entry name" value="Methylase_S"/>
    <property type="match status" value="2"/>
</dbReference>
<proteinExistence type="inferred from homology"/>
<keyword evidence="8" id="KW-0255">Endonuclease</keyword>
<feature type="domain" description="Type I restriction modification DNA specificity" evidence="6">
    <location>
        <begin position="308"/>
        <end position="413"/>
    </location>
</feature>
<dbReference type="SUPFAM" id="SSF116734">
    <property type="entry name" value="DNA methylase specificity domain"/>
    <property type="match status" value="2"/>
</dbReference>
<dbReference type="EMBL" id="CAADGH010000043">
    <property type="protein sequence ID" value="VFK76135.1"/>
    <property type="molecule type" value="Genomic_DNA"/>
</dbReference>
<evidence type="ECO:0000313" key="7">
    <source>
        <dbReference type="EMBL" id="VFK30877.1"/>
    </source>
</evidence>
<dbReference type="PANTHER" id="PTHR30408:SF12">
    <property type="entry name" value="TYPE I RESTRICTION ENZYME MJAVIII SPECIFICITY SUBUNIT"/>
    <property type="match status" value="1"/>
</dbReference>
<accession>A0A450XVN4</accession>
<comment type="similarity">
    <text evidence="1">Belongs to the type-I restriction system S methylase family.</text>
</comment>
<dbReference type="CDD" id="cd17278">
    <property type="entry name" value="RMtype1_S_LdeBORF1052P-TRD2-CR2"/>
    <property type="match status" value="1"/>
</dbReference>
<keyword evidence="4" id="KW-0175">Coiled coil</keyword>
<feature type="coiled-coil region" evidence="4">
    <location>
        <begin position="396"/>
        <end position="423"/>
    </location>
</feature>
<keyword evidence="2" id="KW-0680">Restriction system</keyword>
<organism evidence="8">
    <name type="scientific">Candidatus Kentrum sp. MB</name>
    <dbReference type="NCBI Taxonomy" id="2138164"/>
    <lineage>
        <taxon>Bacteria</taxon>
        <taxon>Pseudomonadati</taxon>
        <taxon>Pseudomonadota</taxon>
        <taxon>Gammaproteobacteria</taxon>
        <taxon>Candidatus Kentrum</taxon>
    </lineage>
</organism>
<evidence type="ECO:0000313" key="8">
    <source>
        <dbReference type="EMBL" id="VFK33361.1"/>
    </source>
</evidence>
<reference evidence="8" key="1">
    <citation type="submission" date="2019-02" db="EMBL/GenBank/DDBJ databases">
        <authorList>
            <person name="Gruber-Vodicka R. H."/>
            <person name="Seah K. B. B."/>
        </authorList>
    </citation>
    <scope>NUCLEOTIDE SEQUENCE</scope>
    <source>
        <strain evidence="7">BECK_BZ197</strain>
        <strain evidence="9">BECK_BZ198</strain>
        <strain evidence="8">BECK_BZ199</strain>
    </source>
</reference>
<evidence type="ECO:0000259" key="6">
    <source>
        <dbReference type="Pfam" id="PF01420"/>
    </source>
</evidence>
<dbReference type="EMBL" id="CAADFO010000072">
    <property type="protein sequence ID" value="VFK30877.1"/>
    <property type="molecule type" value="Genomic_DNA"/>
</dbReference>
<name>A0A450XVN4_9GAMM</name>
<feature type="region of interest" description="Disordered" evidence="5">
    <location>
        <begin position="216"/>
        <end position="236"/>
    </location>
</feature>
<keyword evidence="8" id="KW-0378">Hydrolase</keyword>
<evidence type="ECO:0000256" key="4">
    <source>
        <dbReference type="SAM" id="Coils"/>
    </source>
</evidence>
<dbReference type="GO" id="GO:0003677">
    <property type="term" value="F:DNA binding"/>
    <property type="evidence" value="ECO:0007669"/>
    <property type="project" value="UniProtKB-KW"/>
</dbReference>
<dbReference type="EMBL" id="CAADFQ010000044">
    <property type="protein sequence ID" value="VFK33361.1"/>
    <property type="molecule type" value="Genomic_DNA"/>
</dbReference>
<dbReference type="PANTHER" id="PTHR30408">
    <property type="entry name" value="TYPE-1 RESTRICTION ENZYME ECOKI SPECIFICITY PROTEIN"/>
    <property type="match status" value="1"/>
</dbReference>
<evidence type="ECO:0000256" key="3">
    <source>
        <dbReference type="ARBA" id="ARBA00023125"/>
    </source>
</evidence>
<gene>
    <name evidence="7" type="ORF">BECKMB1821G_GA0114241_10724</name>
    <name evidence="9" type="ORF">BECKMB1821H_GA0114242_104315</name>
    <name evidence="8" type="ORF">BECKMB1821I_GA0114274_104417</name>
</gene>
<dbReference type="InterPro" id="IPR044946">
    <property type="entry name" value="Restrct_endonuc_typeI_TRD_sf"/>
</dbReference>
<dbReference type="InterPro" id="IPR052021">
    <property type="entry name" value="Type-I_RS_S_subunit"/>
</dbReference>
<dbReference type="GO" id="GO:0004519">
    <property type="term" value="F:endonuclease activity"/>
    <property type="evidence" value="ECO:0007669"/>
    <property type="project" value="UniProtKB-KW"/>
</dbReference>
<evidence type="ECO:0000313" key="9">
    <source>
        <dbReference type="EMBL" id="VFK76135.1"/>
    </source>
</evidence>